<sequence>MLSTYSTDYAESFKENRRYMGYAPEGEEEDDQPSSRKGSEFRSQLDAEFQKALLHQAQMNITMGNRPSIDDIRIDDIVQANQVMKNVSQQKVEKPPAKVEKPPATKQAAPAAKPPAAKPPVMKSEAGTNTEGRLPPISKEDLVFRENKPALPKKQENANPPQNKQEPAPAPVKKQDTTPAPQNKQETVQSPVKKQESTTTTPKTQGNITTTTTKSQGNIATTAKTQENKTTTKINKEKILVEDDDTRLRNFIEIMGLNADDVNKTS</sequence>
<dbReference type="VEuPathDB" id="TrichDB:TVAGG3_0330620"/>
<feature type="compositionally biased region" description="Basic and acidic residues" evidence="1">
    <location>
        <begin position="138"/>
        <end position="156"/>
    </location>
</feature>
<evidence type="ECO:0000313" key="3">
    <source>
        <dbReference type="Proteomes" id="UP000001542"/>
    </source>
</evidence>
<reference evidence="2" key="2">
    <citation type="journal article" date="2007" name="Science">
        <title>Draft genome sequence of the sexually transmitted pathogen Trichomonas vaginalis.</title>
        <authorList>
            <person name="Carlton J.M."/>
            <person name="Hirt R.P."/>
            <person name="Silva J.C."/>
            <person name="Delcher A.L."/>
            <person name="Schatz M."/>
            <person name="Zhao Q."/>
            <person name="Wortman J.R."/>
            <person name="Bidwell S.L."/>
            <person name="Alsmark U.C.M."/>
            <person name="Besteiro S."/>
            <person name="Sicheritz-Ponten T."/>
            <person name="Noel C.J."/>
            <person name="Dacks J.B."/>
            <person name="Foster P.G."/>
            <person name="Simillion C."/>
            <person name="Van de Peer Y."/>
            <person name="Miranda-Saavedra D."/>
            <person name="Barton G.J."/>
            <person name="Westrop G.D."/>
            <person name="Mueller S."/>
            <person name="Dessi D."/>
            <person name="Fiori P.L."/>
            <person name="Ren Q."/>
            <person name="Paulsen I."/>
            <person name="Zhang H."/>
            <person name="Bastida-Corcuera F.D."/>
            <person name="Simoes-Barbosa A."/>
            <person name="Brown M.T."/>
            <person name="Hayes R.D."/>
            <person name="Mukherjee M."/>
            <person name="Okumura C.Y."/>
            <person name="Schneider R."/>
            <person name="Smith A.J."/>
            <person name="Vanacova S."/>
            <person name="Villalvazo M."/>
            <person name="Haas B.J."/>
            <person name="Pertea M."/>
            <person name="Feldblyum T.V."/>
            <person name="Utterback T.R."/>
            <person name="Shu C.L."/>
            <person name="Osoegawa K."/>
            <person name="de Jong P.J."/>
            <person name="Hrdy I."/>
            <person name="Horvathova L."/>
            <person name="Zubacova Z."/>
            <person name="Dolezal P."/>
            <person name="Malik S.B."/>
            <person name="Logsdon J.M. Jr."/>
            <person name="Henze K."/>
            <person name="Gupta A."/>
            <person name="Wang C.C."/>
            <person name="Dunne R.L."/>
            <person name="Upcroft J.A."/>
            <person name="Upcroft P."/>
            <person name="White O."/>
            <person name="Salzberg S.L."/>
            <person name="Tang P."/>
            <person name="Chiu C.-H."/>
            <person name="Lee Y.-S."/>
            <person name="Embley T.M."/>
            <person name="Coombs G.H."/>
            <person name="Mottram J.C."/>
            <person name="Tachezy J."/>
            <person name="Fraser-Liggett C.M."/>
            <person name="Johnson P.J."/>
        </authorList>
    </citation>
    <scope>NUCLEOTIDE SEQUENCE [LARGE SCALE GENOMIC DNA]</scope>
    <source>
        <strain evidence="2">G3</strain>
    </source>
</reference>
<feature type="compositionally biased region" description="Low complexity" evidence="1">
    <location>
        <begin position="198"/>
        <end position="213"/>
    </location>
</feature>
<dbReference type="KEGG" id="tva:4771634"/>
<organism evidence="2 3">
    <name type="scientific">Trichomonas vaginalis (strain ATCC PRA-98 / G3)</name>
    <dbReference type="NCBI Taxonomy" id="412133"/>
    <lineage>
        <taxon>Eukaryota</taxon>
        <taxon>Metamonada</taxon>
        <taxon>Parabasalia</taxon>
        <taxon>Trichomonadida</taxon>
        <taxon>Trichomonadidae</taxon>
        <taxon>Trichomonas</taxon>
    </lineage>
</organism>
<feature type="compositionally biased region" description="Polar residues" evidence="1">
    <location>
        <begin position="177"/>
        <end position="192"/>
    </location>
</feature>
<dbReference type="Proteomes" id="UP000001542">
    <property type="component" value="Unassembled WGS sequence"/>
</dbReference>
<feature type="region of interest" description="Disordered" evidence="1">
    <location>
        <begin position="85"/>
        <end position="228"/>
    </location>
</feature>
<feature type="compositionally biased region" description="Basic and acidic residues" evidence="1">
    <location>
        <begin position="91"/>
        <end position="103"/>
    </location>
</feature>
<dbReference type="EMBL" id="DS113282">
    <property type="protein sequence ID" value="EAY13655.1"/>
    <property type="molecule type" value="Genomic_DNA"/>
</dbReference>
<dbReference type="VEuPathDB" id="TrichDB:TVAG_387960"/>
<keyword evidence="3" id="KW-1185">Reference proteome</keyword>
<protein>
    <submittedName>
        <fullName evidence="2">Uncharacterized protein</fullName>
    </submittedName>
</protein>
<proteinExistence type="predicted"/>
<reference evidence="2" key="1">
    <citation type="submission" date="2006-10" db="EMBL/GenBank/DDBJ databases">
        <authorList>
            <person name="Amadeo P."/>
            <person name="Zhao Q."/>
            <person name="Wortman J."/>
            <person name="Fraser-Liggett C."/>
            <person name="Carlton J."/>
        </authorList>
    </citation>
    <scope>NUCLEOTIDE SEQUENCE</scope>
    <source>
        <strain evidence="2">G3</strain>
    </source>
</reference>
<evidence type="ECO:0000256" key="1">
    <source>
        <dbReference type="SAM" id="MobiDB-lite"/>
    </source>
</evidence>
<dbReference type="InParanoid" id="A2E123"/>
<gene>
    <name evidence="2" type="ORF">TVAG_387960</name>
</gene>
<evidence type="ECO:0000313" key="2">
    <source>
        <dbReference type="EMBL" id="EAY13655.1"/>
    </source>
</evidence>
<dbReference type="RefSeq" id="XP_001325878.1">
    <property type="nucleotide sequence ID" value="XM_001325843.1"/>
</dbReference>
<feature type="compositionally biased region" description="Basic and acidic residues" evidence="1">
    <location>
        <begin position="33"/>
        <end position="44"/>
    </location>
</feature>
<accession>A2E123</accession>
<feature type="region of interest" description="Disordered" evidence="1">
    <location>
        <begin position="1"/>
        <end position="44"/>
    </location>
</feature>
<name>A2E123_TRIV3</name>
<dbReference type="AlphaFoldDB" id="A2E123"/>